<evidence type="ECO:0008006" key="4">
    <source>
        <dbReference type="Google" id="ProtNLM"/>
    </source>
</evidence>
<sequence length="123" mass="13863">HITRQLKCYMPPSTYNRNYAGGWNTNKDAYSSFGNNRGKSAFFNDRGNANRGRYETQELRNRQDYSFDHGGFGGGESRDDGDWSNQLVSGSNTGINFEKYDDIPVEATGQNCPHHIESVSNLL</sequence>
<dbReference type="Proteomes" id="UP000472264">
    <property type="component" value="Chromosome 2"/>
</dbReference>
<name>A0A665W7J7_ECHNA</name>
<reference evidence="2" key="2">
    <citation type="submission" date="2025-08" db="UniProtKB">
        <authorList>
            <consortium name="Ensembl"/>
        </authorList>
    </citation>
    <scope>IDENTIFICATION</scope>
</reference>
<reference evidence="2" key="3">
    <citation type="submission" date="2025-09" db="UniProtKB">
        <authorList>
            <consortium name="Ensembl"/>
        </authorList>
    </citation>
    <scope>IDENTIFICATION</scope>
</reference>
<accession>A0A665W7J7</accession>
<feature type="region of interest" description="Disordered" evidence="1">
    <location>
        <begin position="42"/>
        <end position="87"/>
    </location>
</feature>
<dbReference type="AlphaFoldDB" id="A0A665W7J7"/>
<organism evidence="2 3">
    <name type="scientific">Echeneis naucrates</name>
    <name type="common">Live sharksucker</name>
    <dbReference type="NCBI Taxonomy" id="173247"/>
    <lineage>
        <taxon>Eukaryota</taxon>
        <taxon>Metazoa</taxon>
        <taxon>Chordata</taxon>
        <taxon>Craniata</taxon>
        <taxon>Vertebrata</taxon>
        <taxon>Euteleostomi</taxon>
        <taxon>Actinopterygii</taxon>
        <taxon>Neopterygii</taxon>
        <taxon>Teleostei</taxon>
        <taxon>Neoteleostei</taxon>
        <taxon>Acanthomorphata</taxon>
        <taxon>Carangaria</taxon>
        <taxon>Carangiformes</taxon>
        <taxon>Echeneidae</taxon>
        <taxon>Echeneis</taxon>
    </lineage>
</organism>
<evidence type="ECO:0000256" key="1">
    <source>
        <dbReference type="SAM" id="MobiDB-lite"/>
    </source>
</evidence>
<dbReference type="InParanoid" id="A0A665W7J7"/>
<protein>
    <recommendedName>
        <fullName evidence="4">DEAD-box helicase 3 X-linked b</fullName>
    </recommendedName>
</protein>
<dbReference type="Ensembl" id="ENSENLT00000040719.1">
    <property type="protein sequence ID" value="ENSENLP00000039692.1"/>
    <property type="gene ID" value="ENSENLG00000017103.1"/>
</dbReference>
<evidence type="ECO:0000313" key="2">
    <source>
        <dbReference type="Ensembl" id="ENSENLP00000039692.1"/>
    </source>
</evidence>
<reference evidence="2" key="1">
    <citation type="submission" date="2021-04" db="EMBL/GenBank/DDBJ databases">
        <authorList>
            <consortium name="Wellcome Sanger Institute Data Sharing"/>
        </authorList>
    </citation>
    <scope>NUCLEOTIDE SEQUENCE [LARGE SCALE GENOMIC DNA]</scope>
</reference>
<evidence type="ECO:0000313" key="3">
    <source>
        <dbReference type="Proteomes" id="UP000472264"/>
    </source>
</evidence>
<proteinExistence type="predicted"/>
<keyword evidence="3" id="KW-1185">Reference proteome</keyword>
<feature type="compositionally biased region" description="Basic and acidic residues" evidence="1">
    <location>
        <begin position="52"/>
        <end position="67"/>
    </location>
</feature>